<dbReference type="Proteomes" id="UP000031883">
    <property type="component" value="Chromosome"/>
</dbReference>
<gene>
    <name evidence="1" type="ORF">CH54_2393</name>
</gene>
<name>A0ABM5SML4_9GAMM</name>
<reference evidence="1 2" key="1">
    <citation type="journal article" date="2015" name="Genome Announc.">
        <title>Thirty-Two Complete Genome Assemblies of Nine Yersinia Species, Including Y. pestis, Y. pseudotuberculosis, and Y. enterocolitica.</title>
        <authorList>
            <person name="Johnson S.L."/>
            <person name="Daligault H.E."/>
            <person name="Davenport K.W."/>
            <person name="Jaissle J."/>
            <person name="Frey K.G."/>
            <person name="Ladner J.T."/>
            <person name="Broomall S.M."/>
            <person name="Bishop-Lilly K.A."/>
            <person name="Bruce D.C."/>
            <person name="Coyne S.R."/>
            <person name="Gibbons H.S."/>
            <person name="Lo C.C."/>
            <person name="Munk A.C."/>
            <person name="Rosenzweig C.N."/>
            <person name="Koroleva G.I."/>
            <person name="Palacios G.F."/>
            <person name="Redden C.L."/>
            <person name="Xu Y."/>
            <person name="Minogue T.D."/>
            <person name="Chain P.S."/>
        </authorList>
    </citation>
    <scope>NUCLEOTIDE SEQUENCE [LARGE SCALE GENOMIC DNA]</scope>
    <source>
        <strain evidence="1 2">Y231</strain>
    </source>
</reference>
<proteinExistence type="predicted"/>
<dbReference type="EMBL" id="CP009997">
    <property type="protein sequence ID" value="AJJ35691.1"/>
    <property type="molecule type" value="Genomic_DNA"/>
</dbReference>
<accession>A0ABM5SML4</accession>
<sequence length="32" mass="3412">MPNAPRDNPAPLTAGIETGKKAISFMAREVDL</sequence>
<evidence type="ECO:0000313" key="1">
    <source>
        <dbReference type="EMBL" id="AJJ35691.1"/>
    </source>
</evidence>
<evidence type="ECO:0000313" key="2">
    <source>
        <dbReference type="Proteomes" id="UP000031883"/>
    </source>
</evidence>
<keyword evidence="2" id="KW-1185">Reference proteome</keyword>
<protein>
    <submittedName>
        <fullName evidence="1">Inner membrane yhjD domain protein</fullName>
    </submittedName>
</protein>
<organism evidence="1 2">
    <name type="scientific">Yersinia rochesterensis</name>
    <dbReference type="NCBI Taxonomy" id="1604335"/>
    <lineage>
        <taxon>Bacteria</taxon>
        <taxon>Pseudomonadati</taxon>
        <taxon>Pseudomonadota</taxon>
        <taxon>Gammaproteobacteria</taxon>
        <taxon>Enterobacterales</taxon>
        <taxon>Yersiniaceae</taxon>
        <taxon>Yersinia</taxon>
    </lineage>
</organism>